<organism evidence="2 3">
    <name type="scientific">Streptococcus oralis subsp. tigurinus</name>
    <dbReference type="NCBI Taxonomy" id="1077464"/>
    <lineage>
        <taxon>Bacteria</taxon>
        <taxon>Bacillati</taxon>
        <taxon>Bacillota</taxon>
        <taxon>Bacilli</taxon>
        <taxon>Lactobacillales</taxon>
        <taxon>Streptococcaceae</taxon>
        <taxon>Streptococcus</taxon>
    </lineage>
</organism>
<comment type="caution">
    <text evidence="2">The sequence shown here is derived from an EMBL/GenBank/DDBJ whole genome shotgun (WGS) entry which is preliminary data.</text>
</comment>
<evidence type="ECO:0000256" key="1">
    <source>
        <dbReference type="SAM" id="MobiDB-lite"/>
    </source>
</evidence>
<accession>A0A1X1G3I3</accession>
<dbReference type="Proteomes" id="UP000193633">
    <property type="component" value="Unassembled WGS sequence"/>
</dbReference>
<feature type="region of interest" description="Disordered" evidence="1">
    <location>
        <begin position="186"/>
        <end position="212"/>
    </location>
</feature>
<feature type="compositionally biased region" description="Gly residues" evidence="1">
    <location>
        <begin position="190"/>
        <end position="200"/>
    </location>
</feature>
<dbReference type="InterPro" id="IPR016024">
    <property type="entry name" value="ARM-type_fold"/>
</dbReference>
<evidence type="ECO:0000313" key="2">
    <source>
        <dbReference type="EMBL" id="ORO41293.1"/>
    </source>
</evidence>
<reference evidence="2 3" key="1">
    <citation type="journal article" date="2016" name="Eur. J. Clin. Microbiol. Infect. Dis.">
        <title>Whole genome sequencing as a tool for phylogenetic analysis of clinical strains of Mitis group streptococci.</title>
        <authorList>
            <person name="Rasmussen L.H."/>
            <person name="Dargis R."/>
            <person name="Hojholt K."/>
            <person name="Christensen J.J."/>
            <person name="Skovgaard O."/>
            <person name="Justesen U.S."/>
            <person name="Rosenvinge F.S."/>
            <person name="Moser C."/>
            <person name="Lukjancenko O."/>
            <person name="Rasmussen S."/>
            <person name="Nielsen X.C."/>
        </authorList>
    </citation>
    <scope>NUCLEOTIDE SEQUENCE [LARGE SCALE GENOMIC DNA]</scope>
    <source>
        <strain evidence="2 3">OD_339823_10</strain>
    </source>
</reference>
<dbReference type="SUPFAM" id="SSF48371">
    <property type="entry name" value="ARM repeat"/>
    <property type="match status" value="1"/>
</dbReference>
<name>A0A1X1G3I3_STROR</name>
<protein>
    <submittedName>
        <fullName evidence="2">Uncharacterized protein</fullName>
    </submittedName>
</protein>
<dbReference type="AlphaFoldDB" id="A0A1X1G3I3"/>
<evidence type="ECO:0000313" key="3">
    <source>
        <dbReference type="Proteomes" id="UP000193633"/>
    </source>
</evidence>
<sequence length="888" mass="93755">MAMIQSTEAFKRFANGQSWDQLDYQTQQQIRLMAILEQATAKYGTTLSQSVNGRISLFKSLLKDAALNVGNAFLPIINAIMPVLNSFAMVLKNVTAKLAEFIALMFNKKATVKDGVAGAVGNMNGALQDAAGGAGDLADAMDDADDASGGLADNLGDSAKNAKKAVKELLGLAGFDEITLLNKKDDSDGAGSGGGGGGKGGKGKKGKGGSRPFKDILPEVALTDMDNQFKSIFDGLGDKLKGLTSLFSKGFTAAFRAEGLERIKIGLGQIKTTLEEIATDPRVVNAFNGMTEKIAYALGQIAGSIGTVGVGIGVFLAESIANGLGRQKERIIRSLVAQFENTGNMFASAGNIAQAFADGFYDVITSTGAVRIGSSIVSAVLAIQASIVEIGFKLGGDLLQGIEQIVTDNMPGVSEAFSNALSAIAPIFESAERAINDLSDSISRVYDNYIRPSIESSTRAISGIISLFVRGWNNYIQPIIEKLGQGFSDTIGKHISPFIQKILEMVASFQEMSQVITAYVAPVIGFIVEELTRVLAPTLEYIGEVFRILFNTVADIFGGIADFVKGVYDIITGILTSDMSKIFDGFTETGDAIMNILSTLLTALLDLTVAVLKVIWDTIVAIFQAIWDGIVAIFAPIGEWFAARWIDITVALANVAVWIGNMFQKAWDALTSIFSSIGTWFGERWNDVTTALSNVATWFGNIFRSAFDAVKNAFSTIGSFFSSVWTTVKNIFVNAGQMVGSAVGGAFKSAVNAVLGTIENVVNGFIGMINGVISIINKIPGVSLGGIGYVSLPRLARGGIVDSPTVAMIGEAGKEVVMPLENTGFLQTMGRIVGGAVVNALGGGLPQSGGFSGNGDIVIMIGGHEFGRVAIQEINREQERAGQVLLNI</sequence>
<gene>
    <name evidence="2" type="ORF">B7728_02260</name>
</gene>
<dbReference type="EMBL" id="NCUD01000040">
    <property type="protein sequence ID" value="ORO41293.1"/>
    <property type="molecule type" value="Genomic_DNA"/>
</dbReference>
<proteinExistence type="predicted"/>